<dbReference type="Proteomes" id="UP001216907">
    <property type="component" value="Unassembled WGS sequence"/>
</dbReference>
<reference evidence="2 3" key="1">
    <citation type="submission" date="2023-03" db="EMBL/GenBank/DDBJ databases">
        <title>Paludisphaera mucosa sp. nov. a novel planctomycete from northern fen.</title>
        <authorList>
            <person name="Ivanova A."/>
        </authorList>
    </citation>
    <scope>NUCLEOTIDE SEQUENCE [LARGE SCALE GENOMIC DNA]</scope>
    <source>
        <strain evidence="2 3">Pla2</strain>
    </source>
</reference>
<dbReference type="RefSeq" id="WP_277863989.1">
    <property type="nucleotide sequence ID" value="NZ_JARRAG010000002.1"/>
</dbReference>
<evidence type="ECO:0000313" key="3">
    <source>
        <dbReference type="Proteomes" id="UP001216907"/>
    </source>
</evidence>
<gene>
    <name evidence="2" type="ORF">PZE19_28475</name>
</gene>
<sequence length="81" mass="9072">MHHDPAPGPSGSPYVYGHVFAVLALLIDHETWGMIALPLPSRLYVRKSDLPGIDPKHRPTFRTKLELAVELLRRAKSWSGC</sequence>
<keyword evidence="1" id="KW-0472">Membrane</keyword>
<protein>
    <submittedName>
        <fullName evidence="2">Uncharacterized protein</fullName>
    </submittedName>
</protein>
<dbReference type="EMBL" id="JARRAG010000002">
    <property type="protein sequence ID" value="MDG3007717.1"/>
    <property type="molecule type" value="Genomic_DNA"/>
</dbReference>
<accession>A0ABT6FJF7</accession>
<comment type="caution">
    <text evidence="2">The sequence shown here is derived from an EMBL/GenBank/DDBJ whole genome shotgun (WGS) entry which is preliminary data.</text>
</comment>
<keyword evidence="1" id="KW-0812">Transmembrane</keyword>
<keyword evidence="1" id="KW-1133">Transmembrane helix</keyword>
<name>A0ABT6FJF7_9BACT</name>
<organism evidence="2 3">
    <name type="scientific">Paludisphaera mucosa</name>
    <dbReference type="NCBI Taxonomy" id="3030827"/>
    <lineage>
        <taxon>Bacteria</taxon>
        <taxon>Pseudomonadati</taxon>
        <taxon>Planctomycetota</taxon>
        <taxon>Planctomycetia</taxon>
        <taxon>Isosphaerales</taxon>
        <taxon>Isosphaeraceae</taxon>
        <taxon>Paludisphaera</taxon>
    </lineage>
</organism>
<keyword evidence="3" id="KW-1185">Reference proteome</keyword>
<evidence type="ECO:0000256" key="1">
    <source>
        <dbReference type="SAM" id="Phobius"/>
    </source>
</evidence>
<proteinExistence type="predicted"/>
<feature type="transmembrane region" description="Helical" evidence="1">
    <location>
        <begin position="15"/>
        <end position="37"/>
    </location>
</feature>
<evidence type="ECO:0000313" key="2">
    <source>
        <dbReference type="EMBL" id="MDG3007717.1"/>
    </source>
</evidence>